<feature type="region of interest" description="Disordered" evidence="1">
    <location>
        <begin position="1715"/>
        <end position="1743"/>
    </location>
</feature>
<feature type="compositionally biased region" description="Low complexity" evidence="1">
    <location>
        <begin position="118"/>
        <end position="128"/>
    </location>
</feature>
<evidence type="ECO:0000256" key="1">
    <source>
        <dbReference type="SAM" id="MobiDB-lite"/>
    </source>
</evidence>
<feature type="compositionally biased region" description="Pro residues" evidence="1">
    <location>
        <begin position="1342"/>
        <end position="1355"/>
    </location>
</feature>
<feature type="compositionally biased region" description="Basic and acidic residues" evidence="1">
    <location>
        <begin position="242"/>
        <end position="251"/>
    </location>
</feature>
<feature type="compositionally biased region" description="Basic residues" evidence="1">
    <location>
        <begin position="993"/>
        <end position="1003"/>
    </location>
</feature>
<evidence type="ECO:0000313" key="2">
    <source>
        <dbReference type="EMBL" id="CEM09204.1"/>
    </source>
</evidence>
<feature type="compositionally biased region" description="Basic and acidic residues" evidence="1">
    <location>
        <begin position="1093"/>
        <end position="1109"/>
    </location>
</feature>
<sequence length="1991" mass="217458">MNFAEWITRLNALSDELESTDALIRESQQNPATDAPKEPPSQPLPSETSAGHPESAAPKATSRITPPPPAAGGQREPLRSARELGAPTELRSPRRACQDTLKPQLQAHPPSLKPSPIPVSSSPSSAQPHPQPAPPAHPSHPVTFSTSPPRRVTPRKGDCDRRFNPFRPAPAPSRTHPTQQPPAAVQRPSPRRENSSPLPVSASIWASQESETENPTALSPQKETEREREDERSRPVSPQQHPSRDTHRQTEGGEGSSSSTSPLRASFPSLSCMIERLEGQRQAAHADWAKAREAMAAFRTRRERQHNSLKQRIREVEQEFEKETASLAKERRREEQRRRDLKMQTRQVEGRIRKDQAERELEALPLPSGVPSSSSHYVLVVGPTEESEAPAVLSPLRQSEGPQADEKGEMEGEVEEKEEARLLNQVEEEKSEVEKLRQEAAALHLAKSRAKARLEGLDAALSVDLQLKEVERALKEAIARTKQKPPSRTEGQGASSSSSPAASFVESGEEGRVQELLCRLSVKTSEVRAAVRKLEEDFSSAEAAARRRSEQIRHVVQELGMTVRKENFLATRIERQEEKDKEKEREERGGAALEREKAKREAIVTELEGKLRTLEKKVLQLPPGSSHEGGEREALQLARSSGDDRGHRGTEGGRADLAVELQAVSEELRAQRAVLSDLMKRQLNGEMSGEVEKRGERGIGAEGGTPRHRRERMESAQLHRKKEKEAEEKIDALKHETIALSAVRELRIVELKKGRDELSKQLENLSRRRTQLEQHLAQIRKEKERQSWKEVSSLRRRQAELRAVVEREVEEEIARRLRRGDVDPPPLPVHSGRKAAPPSSCVTPASDSPPPGRESRGPLGRLQMQSQRERGAPAFGGSSERGRARSPESLEARKRRIEGRIRQERALLLADLIPLREALREAENAERGATCSVEEAQKRLEESERALREHQQSRRAQTQRRAAAQGTRILASSAQVPKGRERVRGGKGNSSLHSRRSPSRKRDRQSNGDGDRQETAETFVHSETVGLSVSAHSRGVALKDKEVTTVGGDADGDPQSRLERARREKERALSSCERRLFEVHQREKALQASFAPQREEAERALREHEKKTEALMVQQQKQLNKKEGELEEATRRLESLSKKLNRPPQQQQQPPSPYDQENKREEGGREQQATLDAERSRPKVNRKAPKQEPPSHPNWDAPSSATLHDENRAATFQAAAAAEEETPPVEISRSLAPVPSHTSQRSVARAAVAAAASLSVSIAAKVEEATQDATGRAHGVETSAAASETALANGKAPPDGARSLKRNGLSTPRGALPSRFGWNPSTKPPKPAPPISLLEKPASAYSPPPEASSFIPPPRIQLRTRSPSPSMPAAASRRPTVKPNTAIPSETHTASAGKGRETSAPRFQHSARRHPPHLTALAEAPAVSAGPSVSRERVTLKTGDQAKETGVQRPEKAVDSSLSGILQESRPAVAPVVSPPVGMEVEGGTCGRSPSISRREVQRGSSDRKARGRSAGSRSATASPEKRARTGRDDMGARGDLVGPLLMRQRMMAAGAGRFSESGRPRSPSPPPGFSTFFEAVRPLLDPKGLSVYRKLPRLPSTQRGMPSVAPSTESVCPLPQSPFPSRYPTPPPLSARRDPSQRVPFNSTGRSLLDRVPSSVQPLCEWIQTFAGGKPDSETGWLPRSIHLSSDLQRLEVKRWREKGRVTGDAEAVCVGPSSAVSAMGNGNEGGSRGPSPRPPSPPPSLIVETFLRVDTINAVHIPQPTMDALKNARTGGATRGQKTAGEGGGEAPGDAATGGGDLRPEGRGPSQAPSLVQVDGGAAGRQEAGEGVRVCGDSVAALQGCRMELRILGENQDPLVLSVPSLADFLRLSRALRVLLRAKDPRTRERQQRSVSVSRLRGGDEKDTGIHLPESRAISPGSRKAAFCTDGDHPPHSSSRQPPGISMPSLCGGTRPECVLESRTVTSALGLHVCPHSDLLVFANYIVNRNSHT</sequence>
<feature type="compositionally biased region" description="Basic and acidic residues" evidence="1">
    <location>
        <begin position="1054"/>
        <end position="1069"/>
    </location>
</feature>
<feature type="region of interest" description="Disordered" evidence="1">
    <location>
        <begin position="1084"/>
        <end position="1250"/>
    </location>
</feature>
<organism evidence="2">
    <name type="scientific">Chromera velia CCMP2878</name>
    <dbReference type="NCBI Taxonomy" id="1169474"/>
    <lineage>
        <taxon>Eukaryota</taxon>
        <taxon>Sar</taxon>
        <taxon>Alveolata</taxon>
        <taxon>Colpodellida</taxon>
        <taxon>Chromeraceae</taxon>
        <taxon>Chromera</taxon>
    </lineage>
</organism>
<dbReference type="PANTHER" id="PTHR24216:SF65">
    <property type="entry name" value="PAXILLIN-LIKE PROTEIN 1"/>
    <property type="match status" value="1"/>
</dbReference>
<feature type="compositionally biased region" description="Basic and acidic residues" evidence="1">
    <location>
        <begin position="1120"/>
        <end position="1137"/>
    </location>
</feature>
<feature type="region of interest" description="Disordered" evidence="1">
    <location>
        <begin position="1597"/>
        <end position="1649"/>
    </location>
</feature>
<feature type="region of interest" description="Disordered" evidence="1">
    <location>
        <begin position="570"/>
        <end position="599"/>
    </location>
</feature>
<feature type="region of interest" description="Disordered" evidence="1">
    <location>
        <begin position="686"/>
        <end position="725"/>
    </location>
</feature>
<feature type="compositionally biased region" description="Low complexity" evidence="1">
    <location>
        <begin position="494"/>
        <end position="503"/>
    </location>
</feature>
<feature type="compositionally biased region" description="Basic and acidic residues" evidence="1">
    <location>
        <begin position="690"/>
        <end position="699"/>
    </location>
</feature>
<feature type="region of interest" description="Disordered" evidence="1">
    <location>
        <begin position="922"/>
        <end position="1069"/>
    </location>
</feature>
<feature type="compositionally biased region" description="Low complexity" evidence="1">
    <location>
        <begin position="1553"/>
        <end position="1562"/>
    </location>
</feature>
<feature type="region of interest" description="Disordered" evidence="1">
    <location>
        <begin position="20"/>
        <end position="267"/>
    </location>
</feature>
<name>A0A0G4F8Y2_9ALVE</name>
<feature type="region of interest" description="Disordered" evidence="1">
    <location>
        <begin position="817"/>
        <end position="898"/>
    </location>
</feature>
<feature type="compositionally biased region" description="Polar residues" evidence="1">
    <location>
        <begin position="1378"/>
        <end position="1390"/>
    </location>
</feature>
<feature type="region of interest" description="Disordered" evidence="1">
    <location>
        <begin position="1266"/>
        <end position="1536"/>
    </location>
</feature>
<feature type="region of interest" description="Disordered" evidence="1">
    <location>
        <begin position="1883"/>
        <end position="1946"/>
    </location>
</feature>
<protein>
    <submittedName>
        <fullName evidence="2">Uncharacterized protein</fullName>
    </submittedName>
</protein>
<feature type="region of interest" description="Disordered" evidence="1">
    <location>
        <begin position="614"/>
        <end position="653"/>
    </location>
</feature>
<feature type="region of interest" description="Disordered" evidence="1">
    <location>
        <begin position="1765"/>
        <end position="1822"/>
    </location>
</feature>
<feature type="region of interest" description="Disordered" evidence="1">
    <location>
        <begin position="478"/>
        <end position="512"/>
    </location>
</feature>
<feature type="compositionally biased region" description="Basic and acidic residues" evidence="1">
    <location>
        <begin position="1004"/>
        <end position="1015"/>
    </location>
</feature>
<feature type="compositionally biased region" description="Basic and acidic residues" evidence="1">
    <location>
        <begin position="1520"/>
        <end position="1533"/>
    </location>
</feature>
<feature type="region of interest" description="Disordered" evidence="1">
    <location>
        <begin position="1551"/>
        <end position="1571"/>
    </location>
</feature>
<feature type="compositionally biased region" description="Basic and acidic residues" evidence="1">
    <location>
        <begin position="880"/>
        <end position="898"/>
    </location>
</feature>
<feature type="compositionally biased region" description="Polar residues" evidence="1">
    <location>
        <begin position="484"/>
        <end position="493"/>
    </location>
</feature>
<feature type="compositionally biased region" description="Low complexity" evidence="1">
    <location>
        <begin position="1277"/>
        <end position="1286"/>
    </location>
</feature>
<feature type="compositionally biased region" description="Low complexity" evidence="1">
    <location>
        <begin position="954"/>
        <end position="968"/>
    </location>
</feature>
<feature type="compositionally biased region" description="Gly residues" evidence="1">
    <location>
        <begin position="1783"/>
        <end position="1799"/>
    </location>
</feature>
<feature type="compositionally biased region" description="Basic and acidic residues" evidence="1">
    <location>
        <begin position="935"/>
        <end position="952"/>
    </location>
</feature>
<feature type="region of interest" description="Disordered" evidence="1">
    <location>
        <begin position="318"/>
        <end position="356"/>
    </location>
</feature>
<feature type="compositionally biased region" description="Pro residues" evidence="1">
    <location>
        <begin position="1616"/>
        <end position="1630"/>
    </location>
</feature>
<gene>
    <name evidence="2" type="ORF">Cvel_2987</name>
</gene>
<accession>A0A0G4F8Y2</accession>
<feature type="compositionally biased region" description="Basic and acidic residues" evidence="1">
    <location>
        <begin position="1156"/>
        <end position="1165"/>
    </location>
</feature>
<feature type="compositionally biased region" description="Basic and acidic residues" evidence="1">
    <location>
        <begin position="222"/>
        <end position="234"/>
    </location>
</feature>
<feature type="region of interest" description="Disordered" evidence="1">
    <location>
        <begin position="385"/>
        <end position="419"/>
    </location>
</feature>
<feature type="compositionally biased region" description="Basic and acidic residues" evidence="1">
    <location>
        <begin position="1430"/>
        <end position="1443"/>
    </location>
</feature>
<feature type="compositionally biased region" description="Pro residues" evidence="1">
    <location>
        <begin position="129"/>
        <end position="138"/>
    </location>
</feature>
<feature type="compositionally biased region" description="Pro residues" evidence="1">
    <location>
        <begin position="1733"/>
        <end position="1742"/>
    </location>
</feature>
<feature type="compositionally biased region" description="Low complexity" evidence="1">
    <location>
        <begin position="1467"/>
        <end position="1477"/>
    </location>
</feature>
<dbReference type="PANTHER" id="PTHR24216">
    <property type="entry name" value="PAXILLIN-RELATED"/>
    <property type="match status" value="1"/>
</dbReference>
<feature type="compositionally biased region" description="Low complexity" evidence="1">
    <location>
        <begin position="1509"/>
        <end position="1519"/>
    </location>
</feature>
<feature type="compositionally biased region" description="Polar residues" evidence="1">
    <location>
        <begin position="1597"/>
        <end position="1611"/>
    </location>
</feature>
<reference evidence="2" key="1">
    <citation type="submission" date="2014-11" db="EMBL/GenBank/DDBJ databases">
        <authorList>
            <person name="Otto D Thomas"/>
            <person name="Naeem Raeece"/>
        </authorList>
    </citation>
    <scope>NUCLEOTIDE SEQUENCE</scope>
</reference>
<feature type="compositionally biased region" description="Basic and acidic residues" evidence="1">
    <location>
        <begin position="1493"/>
        <end position="1505"/>
    </location>
</feature>
<feature type="compositionally biased region" description="Basic and acidic residues" evidence="1">
    <location>
        <begin position="641"/>
        <end position="653"/>
    </location>
</feature>
<dbReference type="EMBL" id="CDMZ01000209">
    <property type="protein sequence ID" value="CEM09204.1"/>
    <property type="molecule type" value="Genomic_DNA"/>
</dbReference>
<dbReference type="VEuPathDB" id="CryptoDB:Cvel_2987"/>
<feature type="compositionally biased region" description="Low complexity" evidence="1">
    <location>
        <begin position="1359"/>
        <end position="1374"/>
    </location>
</feature>
<feature type="compositionally biased region" description="Polar residues" evidence="1">
    <location>
        <begin position="204"/>
        <end position="221"/>
    </location>
</feature>
<proteinExistence type="predicted"/>